<dbReference type="PANTHER" id="PTHR10827:SF52">
    <property type="entry name" value="IP16409P"/>
    <property type="match status" value="1"/>
</dbReference>
<dbReference type="InterPro" id="IPR002048">
    <property type="entry name" value="EF_hand_dom"/>
</dbReference>
<dbReference type="Proteomes" id="UP000267096">
    <property type="component" value="Unassembled WGS sequence"/>
</dbReference>
<feature type="domain" description="EF-hand" evidence="5">
    <location>
        <begin position="373"/>
        <end position="408"/>
    </location>
</feature>
<evidence type="ECO:0000256" key="3">
    <source>
        <dbReference type="SAM" id="Phobius"/>
    </source>
</evidence>
<feature type="transmembrane region" description="Helical" evidence="3">
    <location>
        <begin position="191"/>
        <end position="218"/>
    </location>
</feature>
<dbReference type="PANTHER" id="PTHR10827">
    <property type="entry name" value="RETICULOCALBIN"/>
    <property type="match status" value="1"/>
</dbReference>
<evidence type="ECO:0000256" key="4">
    <source>
        <dbReference type="SAM" id="SignalP"/>
    </source>
</evidence>
<evidence type="ECO:0000313" key="7">
    <source>
        <dbReference type="Proteomes" id="UP000267096"/>
    </source>
</evidence>
<dbReference type="InterPro" id="IPR011992">
    <property type="entry name" value="EF-hand-dom_pair"/>
</dbReference>
<reference evidence="6 7" key="2">
    <citation type="submission" date="2018-11" db="EMBL/GenBank/DDBJ databases">
        <authorList>
            <consortium name="Pathogen Informatics"/>
        </authorList>
    </citation>
    <scope>NUCLEOTIDE SEQUENCE [LARGE SCALE GENOMIC DNA]</scope>
</reference>
<evidence type="ECO:0000313" key="6">
    <source>
        <dbReference type="EMBL" id="VDK44513.1"/>
    </source>
</evidence>
<proteinExistence type="predicted"/>
<evidence type="ECO:0000256" key="1">
    <source>
        <dbReference type="ARBA" id="ARBA00022837"/>
    </source>
</evidence>
<feature type="compositionally biased region" description="Polar residues" evidence="2">
    <location>
        <begin position="435"/>
        <end position="457"/>
    </location>
</feature>
<dbReference type="Gene3D" id="1.10.238.10">
    <property type="entry name" value="EF-hand"/>
    <property type="match status" value="4"/>
</dbReference>
<accession>A0A0M3JU67</accession>
<keyword evidence="4" id="KW-0732">Signal</keyword>
<dbReference type="InterPro" id="IPR018247">
    <property type="entry name" value="EF_Hand_1_Ca_BS"/>
</dbReference>
<feature type="region of interest" description="Disordered" evidence="2">
    <location>
        <begin position="406"/>
        <end position="467"/>
    </location>
</feature>
<keyword evidence="3" id="KW-0812">Transmembrane</keyword>
<keyword evidence="1" id="KW-0106">Calcium</keyword>
<dbReference type="OrthoDB" id="5854235at2759"/>
<dbReference type="PROSITE" id="PS50222">
    <property type="entry name" value="EF_HAND_2"/>
    <property type="match status" value="2"/>
</dbReference>
<dbReference type="GO" id="GO:0005509">
    <property type="term" value="F:calcium ion binding"/>
    <property type="evidence" value="ECO:0007669"/>
    <property type="project" value="InterPro"/>
</dbReference>
<feature type="signal peptide" evidence="4">
    <location>
        <begin position="1"/>
        <end position="24"/>
    </location>
</feature>
<gene>
    <name evidence="6" type="ORF">ASIM_LOCUS11172</name>
</gene>
<dbReference type="PROSITE" id="PS00018">
    <property type="entry name" value="EF_HAND_1"/>
    <property type="match status" value="2"/>
</dbReference>
<feature type="region of interest" description="Disordered" evidence="2">
    <location>
        <begin position="32"/>
        <end position="51"/>
    </location>
</feature>
<protein>
    <submittedName>
        <fullName evidence="8">EF hand</fullName>
    </submittedName>
</protein>
<name>A0A0M3JU67_ANISI</name>
<feature type="transmembrane region" description="Helical" evidence="3">
    <location>
        <begin position="230"/>
        <end position="252"/>
    </location>
</feature>
<dbReference type="AlphaFoldDB" id="A0A0M3JU67"/>
<reference evidence="8" key="1">
    <citation type="submission" date="2017-02" db="UniProtKB">
        <authorList>
            <consortium name="WormBaseParasite"/>
        </authorList>
    </citation>
    <scope>IDENTIFICATION</scope>
</reference>
<evidence type="ECO:0000256" key="2">
    <source>
        <dbReference type="SAM" id="MobiDB-lite"/>
    </source>
</evidence>
<evidence type="ECO:0000259" key="5">
    <source>
        <dbReference type="PROSITE" id="PS50222"/>
    </source>
</evidence>
<keyword evidence="7" id="KW-1185">Reference proteome</keyword>
<dbReference type="EMBL" id="UYRR01031046">
    <property type="protein sequence ID" value="VDK44513.1"/>
    <property type="molecule type" value="Genomic_DNA"/>
</dbReference>
<organism evidence="8">
    <name type="scientific">Anisakis simplex</name>
    <name type="common">Herring worm</name>
    <dbReference type="NCBI Taxonomy" id="6269"/>
    <lineage>
        <taxon>Eukaryota</taxon>
        <taxon>Metazoa</taxon>
        <taxon>Ecdysozoa</taxon>
        <taxon>Nematoda</taxon>
        <taxon>Chromadorea</taxon>
        <taxon>Rhabditida</taxon>
        <taxon>Spirurina</taxon>
        <taxon>Ascaridomorpha</taxon>
        <taxon>Ascaridoidea</taxon>
        <taxon>Anisakidae</taxon>
        <taxon>Anisakis</taxon>
        <taxon>Anisakis simplex complex</taxon>
    </lineage>
</organism>
<evidence type="ECO:0000313" key="8">
    <source>
        <dbReference type="WBParaSite" id="ASIM_0001170601-mRNA-1"/>
    </source>
</evidence>
<feature type="domain" description="EF-hand" evidence="5">
    <location>
        <begin position="69"/>
        <end position="104"/>
    </location>
</feature>
<keyword evidence="3" id="KW-0472">Membrane</keyword>
<feature type="compositionally biased region" description="Basic residues" evidence="2">
    <location>
        <begin position="458"/>
        <end position="467"/>
    </location>
</feature>
<dbReference type="SUPFAM" id="SSF47473">
    <property type="entry name" value="EF-hand"/>
    <property type="match status" value="2"/>
</dbReference>
<dbReference type="WBParaSite" id="ASIM_0001170601-mRNA-1">
    <property type="protein sequence ID" value="ASIM_0001170601-mRNA-1"/>
    <property type="gene ID" value="ASIM_0001170601"/>
</dbReference>
<dbReference type="GO" id="GO:0005783">
    <property type="term" value="C:endoplasmic reticulum"/>
    <property type="evidence" value="ECO:0007669"/>
    <property type="project" value="TreeGrafter"/>
</dbReference>
<sequence length="467" mass="53972">MLRTAVAVGMLLHIFIISSANIEAKPIPNQQLIPDQNIPEETPEQKFQRSDRNGDAKLTFDEFLHTDLPYDRIKKDEFDMYDINKDGLVSREEYDEHWRQQKEKSINRRAKYFGKIYEDFDENFDMKLSEDEVKKILANRFLLKTKPNFGEFFSKFDKNNDGGLDIHARRKQSERRNPGQLDLTLTNISIMILKITVVIIITITTIIMMLTTISAIATSIDVITSIDSNWMFFTLTSSCLIAASMMICLVDLTHSRAIDFRLPDAVLSEETPGEKFSRSDANNDEKLSFDEFLHMELPYVLMKRTEFGGYDANEDGFISKAEYDSKLHRYIDKYDGRRAHYFGKIYADYDENFDMKLSKDEVTKMISNRFQLKPGSNFNEIYRSFDADKDGGLDIDEYMKFDDDMPLDEFVPDESRSPGPPRPSVHCDDEEDSNEVSTVTEETVNSMHRTTKASSSHGNKKSTAHHH</sequence>
<feature type="chain" id="PRO_5043121014" evidence="4">
    <location>
        <begin position="25"/>
        <end position="467"/>
    </location>
</feature>
<keyword evidence="3" id="KW-1133">Transmembrane helix</keyword>
<dbReference type="Pfam" id="PF13202">
    <property type="entry name" value="EF-hand_5"/>
    <property type="match status" value="3"/>
</dbReference>